<protein>
    <submittedName>
        <fullName evidence="2">Uncharacterized protein</fullName>
    </submittedName>
</protein>
<dbReference type="GeneID" id="66101824"/>
<dbReference type="AlphaFoldDB" id="A0A9P7VJB7"/>
<reference evidence="2" key="1">
    <citation type="submission" date="2020-11" db="EMBL/GenBank/DDBJ databases">
        <title>Adaptations for nitrogen fixation in a non-lichenized fungal sporocarp promotes dispersal by wood-feeding termites.</title>
        <authorList>
            <consortium name="DOE Joint Genome Institute"/>
            <person name="Koch R.A."/>
            <person name="Yoon G."/>
            <person name="Arayal U."/>
            <person name="Lail K."/>
            <person name="Amirebrahimi M."/>
            <person name="Labutti K."/>
            <person name="Lipzen A."/>
            <person name="Riley R."/>
            <person name="Barry K."/>
            <person name="Henrissat B."/>
            <person name="Grigoriev I.V."/>
            <person name="Herr J.R."/>
            <person name="Aime M.C."/>
        </authorList>
    </citation>
    <scope>NUCLEOTIDE SEQUENCE</scope>
    <source>
        <strain evidence="2">MCA 3950</strain>
    </source>
</reference>
<feature type="region of interest" description="Disordered" evidence="1">
    <location>
        <begin position="164"/>
        <end position="185"/>
    </location>
</feature>
<dbReference type="EMBL" id="MU250557">
    <property type="protein sequence ID" value="KAG7441662.1"/>
    <property type="molecule type" value="Genomic_DNA"/>
</dbReference>
<dbReference type="OrthoDB" id="2985643at2759"/>
<name>A0A9P7VJB7_9AGAR</name>
<proteinExistence type="predicted"/>
<dbReference type="Proteomes" id="UP000812287">
    <property type="component" value="Unassembled WGS sequence"/>
</dbReference>
<dbReference type="RefSeq" id="XP_043035162.1">
    <property type="nucleotide sequence ID" value="XM_043179530.1"/>
</dbReference>
<evidence type="ECO:0000256" key="1">
    <source>
        <dbReference type="SAM" id="MobiDB-lite"/>
    </source>
</evidence>
<organism evidence="2 3">
    <name type="scientific">Guyanagaster necrorhizus</name>
    <dbReference type="NCBI Taxonomy" id="856835"/>
    <lineage>
        <taxon>Eukaryota</taxon>
        <taxon>Fungi</taxon>
        <taxon>Dikarya</taxon>
        <taxon>Basidiomycota</taxon>
        <taxon>Agaricomycotina</taxon>
        <taxon>Agaricomycetes</taxon>
        <taxon>Agaricomycetidae</taxon>
        <taxon>Agaricales</taxon>
        <taxon>Marasmiineae</taxon>
        <taxon>Physalacriaceae</taxon>
        <taxon>Guyanagaster</taxon>
    </lineage>
</organism>
<evidence type="ECO:0000313" key="2">
    <source>
        <dbReference type="EMBL" id="KAG7441662.1"/>
    </source>
</evidence>
<accession>A0A9P7VJB7</accession>
<keyword evidence="3" id="KW-1185">Reference proteome</keyword>
<evidence type="ECO:0000313" key="3">
    <source>
        <dbReference type="Proteomes" id="UP000812287"/>
    </source>
</evidence>
<comment type="caution">
    <text evidence="2">The sequence shown here is derived from an EMBL/GenBank/DDBJ whole genome shotgun (WGS) entry which is preliminary data.</text>
</comment>
<feature type="compositionally biased region" description="Low complexity" evidence="1">
    <location>
        <begin position="174"/>
        <end position="184"/>
    </location>
</feature>
<gene>
    <name evidence="2" type="ORF">BT62DRAFT_1079832</name>
</gene>
<sequence length="224" mass="24970">MLLNHSAIGSKVPPAFELPTFVTTDPDCHPIQVVRCNGIGFTSLRRYLHPQRQKPPGRPITTVFHPVFIGYLSGYLLTFYGHLSYQPLPIYTPSLSGHIPLPPTTTSVLASNPRDANLLSTADVLPLPSHCNARYRLSGIIMLPEGTPALEMSIIRHLHPATFSDPHSPPHSIPPSVARSIRSSRSSHRTSIHDFSDDIIEQEFARQRQLRSMGVLDLLTEEYR</sequence>